<proteinExistence type="predicted"/>
<keyword evidence="1" id="KW-1133">Transmembrane helix</keyword>
<evidence type="ECO:0000256" key="1">
    <source>
        <dbReference type="SAM" id="Phobius"/>
    </source>
</evidence>
<reference evidence="2 3" key="1">
    <citation type="submission" date="2016-09" db="EMBL/GenBank/DDBJ databases">
        <title>Complete Genome Sequence of Methanosarcina thermophila MT-1.</title>
        <authorList>
            <person name="Kouzuma A."/>
        </authorList>
    </citation>
    <scope>NUCLEOTIDE SEQUENCE [LARGE SCALE GENOMIC DNA]</scope>
    <source>
        <strain evidence="2 3">MT-1</strain>
    </source>
</reference>
<dbReference type="SUPFAM" id="SSF81301">
    <property type="entry name" value="Nucleotidyltransferase"/>
    <property type="match status" value="1"/>
</dbReference>
<accession>A0A3G9CWJ7</accession>
<evidence type="ECO:0000313" key="2">
    <source>
        <dbReference type="EMBL" id="BAW30682.1"/>
    </source>
</evidence>
<feature type="transmembrane region" description="Helical" evidence="1">
    <location>
        <begin position="20"/>
        <end position="38"/>
    </location>
</feature>
<dbReference type="InterPro" id="IPR043519">
    <property type="entry name" value="NT_sf"/>
</dbReference>
<dbReference type="EMBL" id="AP017646">
    <property type="protein sequence ID" value="BAW30682.1"/>
    <property type="molecule type" value="Genomic_DNA"/>
</dbReference>
<dbReference type="AlphaFoldDB" id="A0A3G9CWJ7"/>
<organism evidence="2 3">
    <name type="scientific">Methanosarcina thermophila</name>
    <dbReference type="NCBI Taxonomy" id="2210"/>
    <lineage>
        <taxon>Archaea</taxon>
        <taxon>Methanobacteriati</taxon>
        <taxon>Methanobacteriota</taxon>
        <taxon>Stenosarchaea group</taxon>
        <taxon>Methanomicrobia</taxon>
        <taxon>Methanosarcinales</taxon>
        <taxon>Methanosarcinaceae</taxon>
        <taxon>Methanosarcina</taxon>
    </lineage>
</organism>
<dbReference type="Proteomes" id="UP000265557">
    <property type="component" value="Chromosome"/>
</dbReference>
<gene>
    <name evidence="2" type="ORF">MESMT1_2752</name>
</gene>
<protein>
    <submittedName>
        <fullName evidence="2">Uncharacterized protein</fullName>
    </submittedName>
</protein>
<keyword evidence="1" id="KW-0812">Transmembrane</keyword>
<feature type="transmembrane region" description="Helical" evidence="1">
    <location>
        <begin position="50"/>
        <end position="70"/>
    </location>
</feature>
<dbReference type="Gene3D" id="3.30.460.10">
    <property type="entry name" value="Beta Polymerase, domain 2"/>
    <property type="match status" value="1"/>
</dbReference>
<name>A0A3G9CWJ7_METTE</name>
<sequence>MARKIYANINLGPLTPIFRFKIVIILTNWLFQGILYADKTEKIFKLCLDAIFTFIIYKIVLGLGIHISLLEAFLISHTFNWIFNGQLFALAKNFGIVHNDPEKIIDYAYGIKERASGEKSINSVIVYGSLVRSEIKKTSDLDLRIIRKKGLLNGLRASLFGFKERSRAFFHQFPLDMYVVDSPKHLLKMRSDEEPLVLYDTDRVLNK</sequence>
<keyword evidence="1" id="KW-0472">Membrane</keyword>
<evidence type="ECO:0000313" key="3">
    <source>
        <dbReference type="Proteomes" id="UP000265557"/>
    </source>
</evidence>